<evidence type="ECO:0000259" key="6">
    <source>
        <dbReference type="PROSITE" id="PS50600"/>
    </source>
</evidence>
<feature type="domain" description="Ubiquitin-like protease family profile" evidence="6">
    <location>
        <begin position="16"/>
        <end position="178"/>
    </location>
</feature>
<sequence>MVRPKGDDKILCFRDVVLRRSDLDILRGPHYINDRIIEFFFSDLSSSVSLDDILLVPPSISFWIANCSDFEGLEDVVEPLKLSEKKVVVFTVNDNDDVTVAEGGLHWSLLAYDREKNVFIHHDSMAGLNRLYADRLYKRVRRFLGDLGSSAGFVEGFTPRQENGYDCGLFVMLIAKLIVRWHVQRTDLDNQWFPLVKDEVNAASIGCMRKQILSRIEQLMDEDRTVTKQPKETKNGNGSLSIHTDHPSARAL</sequence>
<keyword evidence="2 7" id="KW-0645">Protease</keyword>
<dbReference type="PROSITE" id="PS50600">
    <property type="entry name" value="ULP_PROTEASE"/>
    <property type="match status" value="1"/>
</dbReference>
<feature type="compositionally biased region" description="Basic and acidic residues" evidence="5">
    <location>
        <begin position="243"/>
        <end position="252"/>
    </location>
</feature>
<proteinExistence type="inferred from homology"/>
<keyword evidence="3" id="KW-0378">Hydrolase</keyword>
<organism evidence="7">
    <name type="scientific">Anthurium amnicola</name>
    <dbReference type="NCBI Taxonomy" id="1678845"/>
    <lineage>
        <taxon>Eukaryota</taxon>
        <taxon>Viridiplantae</taxon>
        <taxon>Streptophyta</taxon>
        <taxon>Embryophyta</taxon>
        <taxon>Tracheophyta</taxon>
        <taxon>Spermatophyta</taxon>
        <taxon>Magnoliopsida</taxon>
        <taxon>Liliopsida</taxon>
        <taxon>Araceae</taxon>
        <taxon>Pothoideae</taxon>
        <taxon>Potheae</taxon>
        <taxon>Anthurium</taxon>
    </lineage>
</organism>
<dbReference type="InterPro" id="IPR038765">
    <property type="entry name" value="Papain-like_cys_pep_sf"/>
</dbReference>
<dbReference type="GO" id="GO:0000338">
    <property type="term" value="P:protein deneddylation"/>
    <property type="evidence" value="ECO:0007669"/>
    <property type="project" value="TreeGrafter"/>
</dbReference>
<evidence type="ECO:0000256" key="3">
    <source>
        <dbReference type="ARBA" id="ARBA00022801"/>
    </source>
</evidence>
<keyword evidence="4" id="KW-0788">Thiol protease</keyword>
<evidence type="ECO:0000256" key="5">
    <source>
        <dbReference type="SAM" id="MobiDB-lite"/>
    </source>
</evidence>
<evidence type="ECO:0000256" key="4">
    <source>
        <dbReference type="ARBA" id="ARBA00022807"/>
    </source>
</evidence>
<dbReference type="GO" id="GO:0019784">
    <property type="term" value="F:deNEDDylase activity"/>
    <property type="evidence" value="ECO:0007669"/>
    <property type="project" value="InterPro"/>
</dbReference>
<dbReference type="SUPFAM" id="SSF54001">
    <property type="entry name" value="Cysteine proteinases"/>
    <property type="match status" value="1"/>
</dbReference>
<dbReference type="Pfam" id="PF02902">
    <property type="entry name" value="Peptidase_C48"/>
    <property type="match status" value="1"/>
</dbReference>
<dbReference type="GO" id="GO:0006508">
    <property type="term" value="P:proteolysis"/>
    <property type="evidence" value="ECO:0007669"/>
    <property type="project" value="UniProtKB-KW"/>
</dbReference>
<dbReference type="AlphaFoldDB" id="A0A1D1Z0K7"/>
<accession>A0A1D1Z0K7</accession>
<evidence type="ECO:0000256" key="1">
    <source>
        <dbReference type="ARBA" id="ARBA00005234"/>
    </source>
</evidence>
<dbReference type="EMBL" id="GDJX01007557">
    <property type="protein sequence ID" value="JAT60379.1"/>
    <property type="molecule type" value="Transcribed_RNA"/>
</dbReference>
<dbReference type="GO" id="GO:0008234">
    <property type="term" value="F:cysteine-type peptidase activity"/>
    <property type="evidence" value="ECO:0007669"/>
    <property type="project" value="UniProtKB-KW"/>
</dbReference>
<dbReference type="PANTHER" id="PTHR46468">
    <property type="entry name" value="SENTRIN-SPECIFIC PROTEASE 8"/>
    <property type="match status" value="1"/>
</dbReference>
<comment type="similarity">
    <text evidence="1">Belongs to the peptidase C48 family.</text>
</comment>
<feature type="region of interest" description="Disordered" evidence="5">
    <location>
        <begin position="223"/>
        <end position="252"/>
    </location>
</feature>
<dbReference type="PANTHER" id="PTHR46468:SF1">
    <property type="entry name" value="SENTRIN-SPECIFIC PROTEASE 8"/>
    <property type="match status" value="1"/>
</dbReference>
<reference evidence="7" key="1">
    <citation type="submission" date="2015-07" db="EMBL/GenBank/DDBJ databases">
        <title>Transcriptome Assembly of Anthurium amnicola.</title>
        <authorList>
            <person name="Suzuki J."/>
        </authorList>
    </citation>
    <scope>NUCLEOTIDE SEQUENCE</scope>
</reference>
<gene>
    <name evidence="7" type="primary">NEDP1_1</name>
    <name evidence="7" type="ORF">g.96488</name>
</gene>
<dbReference type="InterPro" id="IPR044613">
    <property type="entry name" value="Nep1/2-like"/>
</dbReference>
<feature type="compositionally biased region" description="Basic and acidic residues" evidence="5">
    <location>
        <begin position="223"/>
        <end position="234"/>
    </location>
</feature>
<dbReference type="InterPro" id="IPR003653">
    <property type="entry name" value="Peptidase_C48_C"/>
</dbReference>
<protein>
    <submittedName>
        <fullName evidence="7">NEDD8-specific protease 1</fullName>
    </submittedName>
</protein>
<dbReference type="Gene3D" id="3.40.395.10">
    <property type="entry name" value="Adenoviral Proteinase, Chain A"/>
    <property type="match status" value="1"/>
</dbReference>
<evidence type="ECO:0000313" key="7">
    <source>
        <dbReference type="EMBL" id="JAT60379.1"/>
    </source>
</evidence>
<name>A0A1D1Z0K7_9ARAE</name>
<evidence type="ECO:0000256" key="2">
    <source>
        <dbReference type="ARBA" id="ARBA00022670"/>
    </source>
</evidence>